<feature type="region of interest" description="Disordered" evidence="2">
    <location>
        <begin position="137"/>
        <end position="156"/>
    </location>
</feature>
<sequence length="349" mass="38024">MERYDEMLFYVGTYKPKGEKAILLCSLNLISGEIRNLAGISGIESPSYLAVNRTKSVLYAVSEQEKGEIHAFSIDAHTRELSPLGSQQTEGGSPCYVSISPKDDYIFVSNYMGGNVNVFPVNEDGSLQVMSDQVRHQGSGLRQDRQEAPHPHSVIPDSSGRRILVCDLGLDQIVFYQSEEGKLIKHHEMKLPPGSGPRHLAVHPSGQWVYLINELNSTVTVFESDEQLGELTILQHISTLPESYSAGSNDTAADIHISPCGRFLYASNRGHDSIVLFHIHASTGLLEAADWQKSGGRTPRNFAIMGGFLLAANQNSGNITTFTIDGDTGRLIPTGNILELASPVCITAV</sequence>
<dbReference type="InterPro" id="IPR015943">
    <property type="entry name" value="WD40/YVTN_repeat-like_dom_sf"/>
</dbReference>
<organism evidence="3 4">
    <name type="scientific">Paenibacillus monticola</name>
    <dbReference type="NCBI Taxonomy" id="2666075"/>
    <lineage>
        <taxon>Bacteria</taxon>
        <taxon>Bacillati</taxon>
        <taxon>Bacillota</taxon>
        <taxon>Bacilli</taxon>
        <taxon>Bacillales</taxon>
        <taxon>Paenibacillaceae</taxon>
        <taxon>Paenibacillus</taxon>
    </lineage>
</organism>
<dbReference type="RefSeq" id="WP_154120883.1">
    <property type="nucleotide sequence ID" value="NZ_WJXB01000008.1"/>
</dbReference>
<dbReference type="InterPro" id="IPR011048">
    <property type="entry name" value="Haem_d1_sf"/>
</dbReference>
<evidence type="ECO:0000313" key="3">
    <source>
        <dbReference type="EMBL" id="MRN55384.1"/>
    </source>
</evidence>
<evidence type="ECO:0000256" key="2">
    <source>
        <dbReference type="SAM" id="MobiDB-lite"/>
    </source>
</evidence>
<keyword evidence="4" id="KW-1185">Reference proteome</keyword>
<dbReference type="EMBL" id="WJXB01000008">
    <property type="protein sequence ID" value="MRN55384.1"/>
    <property type="molecule type" value="Genomic_DNA"/>
</dbReference>
<evidence type="ECO:0000256" key="1">
    <source>
        <dbReference type="ARBA" id="ARBA00005564"/>
    </source>
</evidence>
<dbReference type="PANTHER" id="PTHR30344:SF1">
    <property type="entry name" value="6-PHOSPHOGLUCONOLACTONASE"/>
    <property type="match status" value="1"/>
</dbReference>
<dbReference type="AlphaFoldDB" id="A0A7X2H8C7"/>
<dbReference type="Proteomes" id="UP000463051">
    <property type="component" value="Unassembled WGS sequence"/>
</dbReference>
<accession>A0A7X2H8C7</accession>
<protein>
    <submittedName>
        <fullName evidence="3">Beta-propeller fold lactonase family protein</fullName>
    </submittedName>
</protein>
<proteinExistence type="inferred from homology"/>
<dbReference type="GO" id="GO:0005829">
    <property type="term" value="C:cytosol"/>
    <property type="evidence" value="ECO:0007669"/>
    <property type="project" value="TreeGrafter"/>
</dbReference>
<comment type="caution">
    <text evidence="3">The sequence shown here is derived from an EMBL/GenBank/DDBJ whole genome shotgun (WGS) entry which is preliminary data.</text>
</comment>
<dbReference type="SUPFAM" id="SSF51004">
    <property type="entry name" value="C-terminal (heme d1) domain of cytochrome cd1-nitrite reductase"/>
    <property type="match status" value="1"/>
</dbReference>
<comment type="similarity">
    <text evidence="1">Belongs to the cycloisomerase 2 family.</text>
</comment>
<dbReference type="PANTHER" id="PTHR30344">
    <property type="entry name" value="6-PHOSPHOGLUCONOLACTONASE-RELATED"/>
    <property type="match status" value="1"/>
</dbReference>
<dbReference type="InterPro" id="IPR019405">
    <property type="entry name" value="Lactonase_7-beta_prop"/>
</dbReference>
<evidence type="ECO:0000313" key="4">
    <source>
        <dbReference type="Proteomes" id="UP000463051"/>
    </source>
</evidence>
<dbReference type="Pfam" id="PF10282">
    <property type="entry name" value="Lactonase"/>
    <property type="match status" value="1"/>
</dbReference>
<reference evidence="3 4" key="1">
    <citation type="submission" date="2019-11" db="EMBL/GenBank/DDBJ databases">
        <title>Paenibacillus monticola sp. nov., a novel PGPR strain isolated from mountain sample in China.</title>
        <authorList>
            <person name="Zhao Q."/>
            <person name="Li H.-P."/>
            <person name="Zhang J.-L."/>
        </authorList>
    </citation>
    <scope>NUCLEOTIDE SEQUENCE [LARGE SCALE GENOMIC DNA]</scope>
    <source>
        <strain evidence="3 4">LC-T2</strain>
    </source>
</reference>
<dbReference type="GO" id="GO:0017057">
    <property type="term" value="F:6-phosphogluconolactonase activity"/>
    <property type="evidence" value="ECO:0007669"/>
    <property type="project" value="TreeGrafter"/>
</dbReference>
<name>A0A7X2H8C7_9BACL</name>
<dbReference type="InterPro" id="IPR050282">
    <property type="entry name" value="Cycloisomerase_2"/>
</dbReference>
<gene>
    <name evidence="3" type="ORF">GJB61_20595</name>
</gene>
<dbReference type="Gene3D" id="2.130.10.10">
    <property type="entry name" value="YVTN repeat-like/Quinoprotein amine dehydrogenase"/>
    <property type="match status" value="1"/>
</dbReference>